<name>A0A8T3B7D6_DENNO</name>
<reference evidence="3" key="1">
    <citation type="journal article" date="2022" name="Front. Genet.">
        <title>Chromosome-Scale Assembly of the Dendrobium nobile Genome Provides Insights Into the Molecular Mechanism of the Biosynthesis of the Medicinal Active Ingredient of Dendrobium.</title>
        <authorList>
            <person name="Xu Q."/>
            <person name="Niu S.-C."/>
            <person name="Li K.-L."/>
            <person name="Zheng P.-J."/>
            <person name="Zhang X.-J."/>
            <person name="Jia Y."/>
            <person name="Liu Y."/>
            <person name="Niu Y.-X."/>
            <person name="Yu L.-H."/>
            <person name="Chen D.-F."/>
            <person name="Zhang G.-Q."/>
        </authorList>
    </citation>
    <scope>NUCLEOTIDE SEQUENCE</scope>
    <source>
        <tissue evidence="3">Leaf</tissue>
    </source>
</reference>
<organism evidence="3 4">
    <name type="scientific">Dendrobium nobile</name>
    <name type="common">Orchid</name>
    <dbReference type="NCBI Taxonomy" id="94219"/>
    <lineage>
        <taxon>Eukaryota</taxon>
        <taxon>Viridiplantae</taxon>
        <taxon>Streptophyta</taxon>
        <taxon>Embryophyta</taxon>
        <taxon>Tracheophyta</taxon>
        <taxon>Spermatophyta</taxon>
        <taxon>Magnoliopsida</taxon>
        <taxon>Liliopsida</taxon>
        <taxon>Asparagales</taxon>
        <taxon>Orchidaceae</taxon>
        <taxon>Epidendroideae</taxon>
        <taxon>Malaxideae</taxon>
        <taxon>Dendrobiinae</taxon>
        <taxon>Dendrobium</taxon>
    </lineage>
</organism>
<accession>A0A8T3B7D6</accession>
<dbReference type="EMBL" id="JAGYWB010000010">
    <property type="protein sequence ID" value="KAI0507297.1"/>
    <property type="molecule type" value="Genomic_DNA"/>
</dbReference>
<evidence type="ECO:0000256" key="2">
    <source>
        <dbReference type="SAM" id="SignalP"/>
    </source>
</evidence>
<evidence type="ECO:0000313" key="4">
    <source>
        <dbReference type="Proteomes" id="UP000829196"/>
    </source>
</evidence>
<feature type="compositionally biased region" description="Gly residues" evidence="1">
    <location>
        <begin position="72"/>
        <end position="83"/>
    </location>
</feature>
<feature type="chain" id="PRO_5035912407" evidence="2">
    <location>
        <begin position="23"/>
        <end position="83"/>
    </location>
</feature>
<dbReference type="PROSITE" id="PS51257">
    <property type="entry name" value="PROKAR_LIPOPROTEIN"/>
    <property type="match status" value="1"/>
</dbReference>
<feature type="signal peptide" evidence="2">
    <location>
        <begin position="1"/>
        <end position="22"/>
    </location>
</feature>
<keyword evidence="4" id="KW-1185">Reference proteome</keyword>
<gene>
    <name evidence="3" type="ORF">KFK09_013419</name>
</gene>
<dbReference type="Proteomes" id="UP000829196">
    <property type="component" value="Unassembled WGS sequence"/>
</dbReference>
<proteinExistence type="predicted"/>
<protein>
    <submittedName>
        <fullName evidence="3">Uncharacterized protein</fullName>
    </submittedName>
</protein>
<evidence type="ECO:0000313" key="3">
    <source>
        <dbReference type="EMBL" id="KAI0507297.1"/>
    </source>
</evidence>
<evidence type="ECO:0000256" key="1">
    <source>
        <dbReference type="SAM" id="MobiDB-lite"/>
    </source>
</evidence>
<comment type="caution">
    <text evidence="3">The sequence shown here is derived from an EMBL/GenBank/DDBJ whole genome shotgun (WGS) entry which is preliminary data.</text>
</comment>
<dbReference type="AlphaFoldDB" id="A0A8T3B7D6"/>
<feature type="region of interest" description="Disordered" evidence="1">
    <location>
        <begin position="55"/>
        <end position="83"/>
    </location>
</feature>
<sequence length="83" mass="8855">MASTRNLGLMIWLFLFAWLIMGSCVLRESPMVEAARILKREQILITTRAGFIFESKPKGSGPGSGPSNCHHGPGGGNGVCPPT</sequence>
<keyword evidence="2" id="KW-0732">Signal</keyword>